<accession>A0A1Q8E8P6</accession>
<reference evidence="4" key="1">
    <citation type="submission" date="2016-12" db="EMBL/GenBank/DDBJ databases">
        <authorList>
            <person name="Gulvik C.A."/>
        </authorList>
    </citation>
    <scope>NUCLEOTIDE SEQUENCE [LARGE SCALE GENOMIC DNA]</scope>
    <source>
        <strain evidence="4">NED12-00049-6B</strain>
    </source>
</reference>
<dbReference type="PANTHER" id="PTHR14969:SF13">
    <property type="entry name" value="AT30094P"/>
    <property type="match status" value="1"/>
</dbReference>
<evidence type="ECO:0000256" key="1">
    <source>
        <dbReference type="SAM" id="Phobius"/>
    </source>
</evidence>
<comment type="caution">
    <text evidence="3">The sequence shown here is derived from an EMBL/GenBank/DDBJ whole genome shotgun (WGS) entry which is preliminary data.</text>
</comment>
<sequence>MKNRQLYFRNASFAALFFVILGYVVKFYPQQLVGFDSSIQTALRGDFPAFATLFWTNITLLGNATVLLPICLAVAFYCYQKRWKIESYFILASFAVMGVLSTALKYVYQRPRPSIEWLVDTPGYSFPSWHAASTLMVAGVMVILVQQHLKTTITKRIVQAGLIILAMLVGISRVYVGVHYPTDIIGGWLLATTLLHILFPFYDRLRFQWRFQGKQK</sequence>
<protein>
    <submittedName>
        <fullName evidence="3">Phosphatase PAP2 family protein</fullName>
    </submittedName>
</protein>
<feature type="transmembrane region" description="Helical" evidence="1">
    <location>
        <begin position="128"/>
        <end position="145"/>
    </location>
</feature>
<keyword evidence="4" id="KW-1185">Reference proteome</keyword>
<dbReference type="RefSeq" id="WP_075104525.1">
    <property type="nucleotide sequence ID" value="NZ_MSJM01000003.1"/>
</dbReference>
<dbReference type="Proteomes" id="UP000186890">
    <property type="component" value="Unassembled WGS sequence"/>
</dbReference>
<feature type="transmembrane region" description="Helical" evidence="1">
    <location>
        <begin position="49"/>
        <end position="76"/>
    </location>
</feature>
<evidence type="ECO:0000313" key="3">
    <source>
        <dbReference type="EMBL" id="OLF48174.1"/>
    </source>
</evidence>
<dbReference type="CDD" id="cd03392">
    <property type="entry name" value="PAP2_like_2"/>
    <property type="match status" value="1"/>
</dbReference>
<name>A0A1Q8E8P6_9STRE</name>
<keyword evidence="1" id="KW-0472">Membrane</keyword>
<feature type="transmembrane region" description="Helical" evidence="1">
    <location>
        <begin position="88"/>
        <end position="108"/>
    </location>
</feature>
<keyword evidence="1" id="KW-1133">Transmembrane helix</keyword>
<dbReference type="Pfam" id="PF01569">
    <property type="entry name" value="PAP2"/>
    <property type="match status" value="1"/>
</dbReference>
<organism evidence="3 4">
    <name type="scientific">Streptococcus cuniculi</name>
    <dbReference type="NCBI Taxonomy" id="1432788"/>
    <lineage>
        <taxon>Bacteria</taxon>
        <taxon>Bacillati</taxon>
        <taxon>Bacillota</taxon>
        <taxon>Bacilli</taxon>
        <taxon>Lactobacillales</taxon>
        <taxon>Streptococcaceae</taxon>
        <taxon>Streptococcus</taxon>
    </lineage>
</organism>
<dbReference type="InterPro" id="IPR036938">
    <property type="entry name" value="PAP2/HPO_sf"/>
</dbReference>
<feature type="transmembrane region" description="Helical" evidence="1">
    <location>
        <begin position="7"/>
        <end position="29"/>
    </location>
</feature>
<evidence type="ECO:0000259" key="2">
    <source>
        <dbReference type="SMART" id="SM00014"/>
    </source>
</evidence>
<keyword evidence="1" id="KW-0812">Transmembrane</keyword>
<dbReference type="Gene3D" id="1.20.144.10">
    <property type="entry name" value="Phosphatidic acid phosphatase type 2/haloperoxidase"/>
    <property type="match status" value="2"/>
</dbReference>
<feature type="transmembrane region" description="Helical" evidence="1">
    <location>
        <begin position="157"/>
        <end position="178"/>
    </location>
</feature>
<dbReference type="PANTHER" id="PTHR14969">
    <property type="entry name" value="SPHINGOSINE-1-PHOSPHATE PHOSPHOHYDROLASE"/>
    <property type="match status" value="1"/>
</dbReference>
<proteinExistence type="predicted"/>
<gene>
    <name evidence="3" type="ORF">BU202_04055</name>
</gene>
<dbReference type="OrthoDB" id="9789113at2"/>
<dbReference type="InterPro" id="IPR000326">
    <property type="entry name" value="PAP2/HPO"/>
</dbReference>
<feature type="domain" description="Phosphatidic acid phosphatase type 2/haloperoxidase" evidence="2">
    <location>
        <begin position="85"/>
        <end position="199"/>
    </location>
</feature>
<dbReference type="SMART" id="SM00014">
    <property type="entry name" value="acidPPc"/>
    <property type="match status" value="1"/>
</dbReference>
<evidence type="ECO:0000313" key="4">
    <source>
        <dbReference type="Proteomes" id="UP000186890"/>
    </source>
</evidence>
<dbReference type="AlphaFoldDB" id="A0A1Q8E8P6"/>
<feature type="transmembrane region" description="Helical" evidence="1">
    <location>
        <begin position="184"/>
        <end position="202"/>
    </location>
</feature>
<dbReference type="SUPFAM" id="SSF48317">
    <property type="entry name" value="Acid phosphatase/Vanadium-dependent haloperoxidase"/>
    <property type="match status" value="1"/>
</dbReference>
<dbReference type="EMBL" id="MSJM01000003">
    <property type="protein sequence ID" value="OLF48174.1"/>
    <property type="molecule type" value="Genomic_DNA"/>
</dbReference>